<dbReference type="EC" id="2.7.1.24" evidence="6 7"/>
<dbReference type="PANTHER" id="PTHR10695:SF46">
    <property type="entry name" value="BIFUNCTIONAL COENZYME A SYNTHASE-RELATED"/>
    <property type="match status" value="1"/>
</dbReference>
<dbReference type="Pfam" id="PF01121">
    <property type="entry name" value="CoaE"/>
    <property type="match status" value="1"/>
</dbReference>
<dbReference type="UniPathway" id="UPA00241">
    <property type="reaction ID" value="UER00356"/>
</dbReference>
<evidence type="ECO:0000256" key="2">
    <source>
        <dbReference type="ARBA" id="ARBA00022679"/>
    </source>
</evidence>
<reference evidence="8 9" key="1">
    <citation type="submission" date="2019-07" db="EMBL/GenBank/DDBJ databases">
        <title>Rapid identification of Enteric Bacteria from Whole Genome Sequences (WGS) using Average Nucleotide Identity (ANI).</title>
        <authorList>
            <person name="Lane C."/>
        </authorList>
    </citation>
    <scope>NUCLEOTIDE SEQUENCE [LARGE SCALE GENOMIC DNA]</scope>
    <source>
        <strain evidence="8 9">D2411</strain>
    </source>
</reference>
<comment type="function">
    <text evidence="6">Catalyzes the phosphorylation of the 3'-hydroxyl group of dephosphocoenzyme A to form coenzyme A.</text>
</comment>
<dbReference type="HAMAP" id="MF_00376">
    <property type="entry name" value="Dephospho_CoA_kinase"/>
    <property type="match status" value="1"/>
</dbReference>
<name>A0A562XEE6_CAMHY</name>
<dbReference type="GO" id="GO:0015937">
    <property type="term" value="P:coenzyme A biosynthetic process"/>
    <property type="evidence" value="ECO:0007669"/>
    <property type="project" value="UniProtKB-UniRule"/>
</dbReference>
<protein>
    <recommendedName>
        <fullName evidence="6 7">Dephospho-CoA kinase</fullName>
        <ecNumber evidence="6 7">2.7.1.24</ecNumber>
    </recommendedName>
    <alternativeName>
        <fullName evidence="6">Dephosphocoenzyme A kinase</fullName>
    </alternativeName>
</protein>
<dbReference type="InterPro" id="IPR027417">
    <property type="entry name" value="P-loop_NTPase"/>
</dbReference>
<evidence type="ECO:0000256" key="3">
    <source>
        <dbReference type="ARBA" id="ARBA00022741"/>
    </source>
</evidence>
<keyword evidence="6" id="KW-0963">Cytoplasm</keyword>
<evidence type="ECO:0000256" key="5">
    <source>
        <dbReference type="ARBA" id="ARBA00022993"/>
    </source>
</evidence>
<evidence type="ECO:0000256" key="1">
    <source>
        <dbReference type="ARBA" id="ARBA00009018"/>
    </source>
</evidence>
<evidence type="ECO:0000313" key="9">
    <source>
        <dbReference type="Proteomes" id="UP000321812"/>
    </source>
</evidence>
<evidence type="ECO:0000256" key="4">
    <source>
        <dbReference type="ARBA" id="ARBA00022840"/>
    </source>
</evidence>
<keyword evidence="5 6" id="KW-0173">Coenzyme A biosynthesis</keyword>
<evidence type="ECO:0000313" key="8">
    <source>
        <dbReference type="EMBL" id="TWO20518.1"/>
    </source>
</evidence>
<comment type="caution">
    <text evidence="8">The sequence shown here is derived from an EMBL/GenBank/DDBJ whole genome shotgun (WGS) entry which is preliminary data.</text>
</comment>
<dbReference type="PANTHER" id="PTHR10695">
    <property type="entry name" value="DEPHOSPHO-COA KINASE-RELATED"/>
    <property type="match status" value="1"/>
</dbReference>
<comment type="subcellular location">
    <subcellularLocation>
        <location evidence="6">Cytoplasm</location>
    </subcellularLocation>
</comment>
<dbReference type="GO" id="GO:0005524">
    <property type="term" value="F:ATP binding"/>
    <property type="evidence" value="ECO:0007669"/>
    <property type="project" value="UniProtKB-UniRule"/>
</dbReference>
<dbReference type="SUPFAM" id="SSF52540">
    <property type="entry name" value="P-loop containing nucleoside triphosphate hydrolases"/>
    <property type="match status" value="1"/>
</dbReference>
<dbReference type="NCBIfam" id="TIGR00152">
    <property type="entry name" value="dephospho-CoA kinase"/>
    <property type="match status" value="1"/>
</dbReference>
<dbReference type="PROSITE" id="PS51219">
    <property type="entry name" value="DPCK"/>
    <property type="match status" value="1"/>
</dbReference>
<keyword evidence="6 8" id="KW-0418">Kinase</keyword>
<comment type="pathway">
    <text evidence="6">Cofactor biosynthesis; coenzyme A biosynthesis; CoA from (R)-pantothenate: step 5/5.</text>
</comment>
<dbReference type="CDD" id="cd02022">
    <property type="entry name" value="DPCK"/>
    <property type="match status" value="1"/>
</dbReference>
<keyword evidence="4 6" id="KW-0067">ATP-binding</keyword>
<keyword evidence="2 6" id="KW-0808">Transferase</keyword>
<evidence type="ECO:0000256" key="6">
    <source>
        <dbReference type="HAMAP-Rule" id="MF_00376"/>
    </source>
</evidence>
<feature type="binding site" evidence="6">
    <location>
        <begin position="17"/>
        <end position="22"/>
    </location>
    <ligand>
        <name>ATP</name>
        <dbReference type="ChEBI" id="CHEBI:30616"/>
    </ligand>
</feature>
<dbReference type="Gene3D" id="3.40.50.300">
    <property type="entry name" value="P-loop containing nucleotide triphosphate hydrolases"/>
    <property type="match status" value="1"/>
</dbReference>
<comment type="catalytic activity">
    <reaction evidence="6">
        <text>3'-dephospho-CoA + ATP = ADP + CoA + H(+)</text>
        <dbReference type="Rhea" id="RHEA:18245"/>
        <dbReference type="ChEBI" id="CHEBI:15378"/>
        <dbReference type="ChEBI" id="CHEBI:30616"/>
        <dbReference type="ChEBI" id="CHEBI:57287"/>
        <dbReference type="ChEBI" id="CHEBI:57328"/>
        <dbReference type="ChEBI" id="CHEBI:456216"/>
        <dbReference type="EC" id="2.7.1.24"/>
    </reaction>
</comment>
<gene>
    <name evidence="6" type="primary">coaE</name>
    <name evidence="8" type="ORF">YZ82_04105</name>
</gene>
<dbReference type="RefSeq" id="WP_082858110.1">
    <property type="nucleotide sequence ID" value="NZ_VOAP01000013.1"/>
</dbReference>
<evidence type="ECO:0000256" key="7">
    <source>
        <dbReference type="NCBIfam" id="TIGR00152"/>
    </source>
</evidence>
<dbReference type="InterPro" id="IPR001977">
    <property type="entry name" value="Depp_CoAkinase"/>
</dbReference>
<dbReference type="GO" id="GO:0005737">
    <property type="term" value="C:cytoplasm"/>
    <property type="evidence" value="ECO:0007669"/>
    <property type="project" value="UniProtKB-SubCell"/>
</dbReference>
<dbReference type="AlphaFoldDB" id="A0A562XEE6"/>
<keyword evidence="3 6" id="KW-0547">Nucleotide-binding</keyword>
<comment type="similarity">
    <text evidence="1 6">Belongs to the CoaE family.</text>
</comment>
<organism evidence="8 9">
    <name type="scientific">Campylobacter hyointestinalis</name>
    <dbReference type="NCBI Taxonomy" id="198"/>
    <lineage>
        <taxon>Bacteria</taxon>
        <taxon>Pseudomonadati</taxon>
        <taxon>Campylobacterota</taxon>
        <taxon>Epsilonproteobacteria</taxon>
        <taxon>Campylobacterales</taxon>
        <taxon>Campylobacteraceae</taxon>
        <taxon>Campylobacter</taxon>
    </lineage>
</organism>
<dbReference type="Proteomes" id="UP000321812">
    <property type="component" value="Unassembled WGS sequence"/>
</dbReference>
<dbReference type="EMBL" id="VOAP01000013">
    <property type="protein sequence ID" value="TWO20518.1"/>
    <property type="molecule type" value="Genomic_DNA"/>
</dbReference>
<accession>A0A562XEE6</accession>
<dbReference type="GO" id="GO:0004140">
    <property type="term" value="F:dephospho-CoA kinase activity"/>
    <property type="evidence" value="ECO:0007669"/>
    <property type="project" value="UniProtKB-UniRule"/>
</dbReference>
<proteinExistence type="inferred from homology"/>
<sequence>MKANKFTNAYVITGSIGSGKSTFINLLKLYGFSVIDADQISHQILDENAPTIEQTFGKEFVCGSKVDRKKLGALVFGDKSKLKLLEDILHPLIRDKIYKEALNLESKGLPYFVDIPLFFEKQGYDFSNVLLVYAPKDTLIKRVMSRDKLSKKETLQRLDCQLDIELKKQKANFIINNDKDLKHLNLEVDNFIRKLKERYATLKI</sequence>